<dbReference type="RefSeq" id="WP_054730089.1">
    <property type="nucleotide sequence ID" value="NZ_CP009429.1"/>
</dbReference>
<dbReference type="Proteomes" id="UP000076088">
    <property type="component" value="Chromosome"/>
</dbReference>
<dbReference type="EMBL" id="CP013344">
    <property type="protein sequence ID" value="AMU90736.1"/>
    <property type="molecule type" value="Genomic_DNA"/>
</dbReference>
<evidence type="ECO:0000313" key="4">
    <source>
        <dbReference type="Proteomes" id="UP000076088"/>
    </source>
</evidence>
<evidence type="ECO:0000313" key="3">
    <source>
        <dbReference type="EMBL" id="AMU90736.1"/>
    </source>
</evidence>
<feature type="domain" description="AAA+ ATPase" evidence="2">
    <location>
        <begin position="42"/>
        <end position="236"/>
    </location>
</feature>
<dbReference type="AlphaFoldDB" id="A0AAC9AVZ8"/>
<evidence type="ECO:0000259" key="2">
    <source>
        <dbReference type="SMART" id="SM00382"/>
    </source>
</evidence>
<dbReference type="InterPro" id="IPR003593">
    <property type="entry name" value="AAA+_ATPase"/>
</dbReference>
<dbReference type="KEGG" id="smaz:LH19_16505"/>
<organism evidence="3 4">
    <name type="scientific">Sphingopyxis macrogoltabida</name>
    <name type="common">Sphingomonas macrogoltabidus</name>
    <dbReference type="NCBI Taxonomy" id="33050"/>
    <lineage>
        <taxon>Bacteria</taxon>
        <taxon>Pseudomonadati</taxon>
        <taxon>Pseudomonadota</taxon>
        <taxon>Alphaproteobacteria</taxon>
        <taxon>Sphingomonadales</taxon>
        <taxon>Sphingomonadaceae</taxon>
        <taxon>Sphingopyxis</taxon>
    </lineage>
</organism>
<gene>
    <name evidence="3" type="ORF">ATM17_17075</name>
</gene>
<dbReference type="PANTHER" id="PTHR35894:SF1">
    <property type="entry name" value="PHOSPHORIBULOKINASE _ URIDINE KINASE FAMILY"/>
    <property type="match status" value="1"/>
</dbReference>
<evidence type="ECO:0000256" key="1">
    <source>
        <dbReference type="SAM" id="MobiDB-lite"/>
    </source>
</evidence>
<dbReference type="SUPFAM" id="SSF52540">
    <property type="entry name" value="P-loop containing nucleoside triphosphate hydrolases"/>
    <property type="match status" value="1"/>
</dbReference>
<reference evidence="3 4" key="2">
    <citation type="journal article" date="2016" name="Genome Announc.">
        <title>Complete Genome Sequence of Sphingopyxis macrogoltabida Strain 203N (NBRC 111659), a Polyethylene Glycol Degrader.</title>
        <authorList>
            <person name="Ohtsubo Y."/>
            <person name="Nonoyama S."/>
            <person name="Nagata Y."/>
            <person name="Numata M."/>
            <person name="Tsuchikane K."/>
            <person name="Hosoyama A."/>
            <person name="Yamazoe A."/>
            <person name="Tsuda M."/>
            <person name="Fujita N."/>
            <person name="Kawai F."/>
        </authorList>
    </citation>
    <scope>NUCLEOTIDE SEQUENCE [LARGE SCALE GENOMIC DNA]</scope>
    <source>
        <strain evidence="3 4">203N</strain>
    </source>
</reference>
<dbReference type="Pfam" id="PF13401">
    <property type="entry name" value="AAA_22"/>
    <property type="match status" value="1"/>
</dbReference>
<feature type="region of interest" description="Disordered" evidence="1">
    <location>
        <begin position="329"/>
        <end position="352"/>
    </location>
</feature>
<sequence>MYDQFYGFTGRPFQLTPDPHFYFESGTHRKAMSYLGYGLAQGEGFIVITGDVGAGKTTLVGHLMNTIDPNRLTAVKLVSTQVEGDDLLRLVAEQFGLEWETESKAELLRSMEQYLREQARAGRRTLLIVDEGQNLAISALEELRMLSNFQLGGHSLLQIFLLGQPEFRQTLFHSPTLEQLRQRVIATHHLDPMEPEEVEPYILHRLGKVGWTGNPSFSPDAFEEIFDYSAGVPRKLNVLVSRLLLYGAVEQMTRITGQQVRAVVAEIEADRGIDEAALTPLPVEDVVAQAEVAAAPIAAAVAEPDPVAEPSAEIERPLEWPRASAVYDDAPAAPERPPFAGPADTSPPAYASPSFAEARSLVAEQLGVAPATEAVETGPQESADIFELAPETAIETPAENPAETPVAVPATVDAAHLEALQQQIASLEERLVEQDAALRRVLDLLIEWVERDPENAPNPARSQVWAA</sequence>
<proteinExistence type="predicted"/>
<reference evidence="4" key="1">
    <citation type="submission" date="2015-11" db="EMBL/GenBank/DDBJ databases">
        <title>Complete genome sequence of a polyethylene-glycol degrader Sphingopyxis macrogoltabida 203N (NBRC 111659).</title>
        <authorList>
            <person name="Yoshiyuki O."/>
            <person name="Shouta N."/>
            <person name="Nagata Y."/>
            <person name="Numata M."/>
            <person name="Tsuchikane K."/>
            <person name="Hosoyama A."/>
            <person name="Yamazoe A."/>
            <person name="Tsuda M."/>
            <person name="Fujita N."/>
            <person name="Kawai F."/>
        </authorList>
    </citation>
    <scope>NUCLEOTIDE SEQUENCE [LARGE SCALE GENOMIC DNA]</scope>
    <source>
        <strain evidence="4">203N</strain>
    </source>
</reference>
<dbReference type="NCBIfam" id="TIGR03015">
    <property type="entry name" value="pepcterm_ATPase"/>
    <property type="match status" value="1"/>
</dbReference>
<dbReference type="SMART" id="SM00382">
    <property type="entry name" value="AAA"/>
    <property type="match status" value="1"/>
</dbReference>
<name>A0AAC9AVZ8_SPHMC</name>
<protein>
    <submittedName>
        <fullName evidence="3">General secretion pathway protein</fullName>
    </submittedName>
</protein>
<accession>A0AAC9AVZ8</accession>
<dbReference type="InterPro" id="IPR049945">
    <property type="entry name" value="AAA_22"/>
</dbReference>
<dbReference type="Gene3D" id="3.40.50.300">
    <property type="entry name" value="P-loop containing nucleotide triphosphate hydrolases"/>
    <property type="match status" value="1"/>
</dbReference>
<keyword evidence="4" id="KW-1185">Reference proteome</keyword>
<dbReference type="InterPro" id="IPR052026">
    <property type="entry name" value="ExeA_AAA_ATPase_DNA-bind"/>
</dbReference>
<dbReference type="InterPro" id="IPR017466">
    <property type="entry name" value="XrtA-assoc_ATPase-like"/>
</dbReference>
<dbReference type="GO" id="GO:0016887">
    <property type="term" value="F:ATP hydrolysis activity"/>
    <property type="evidence" value="ECO:0007669"/>
    <property type="project" value="InterPro"/>
</dbReference>
<dbReference type="PANTHER" id="PTHR35894">
    <property type="entry name" value="GENERAL SECRETION PATHWAY PROTEIN A-RELATED"/>
    <property type="match status" value="1"/>
</dbReference>
<dbReference type="InterPro" id="IPR027417">
    <property type="entry name" value="P-loop_NTPase"/>
</dbReference>